<keyword evidence="2" id="KW-1185">Reference proteome</keyword>
<dbReference type="Proteomes" id="UP001152320">
    <property type="component" value="Chromosome 17"/>
</dbReference>
<reference evidence="1" key="1">
    <citation type="submission" date="2021-10" db="EMBL/GenBank/DDBJ databases">
        <title>Tropical sea cucumber genome reveals ecological adaptation and Cuvierian tubules defense mechanism.</title>
        <authorList>
            <person name="Chen T."/>
        </authorList>
    </citation>
    <scope>NUCLEOTIDE SEQUENCE</scope>
    <source>
        <strain evidence="1">Nanhai2018</strain>
        <tissue evidence="1">Muscle</tissue>
    </source>
</reference>
<gene>
    <name evidence="1" type="ORF">HOLleu_33741</name>
</gene>
<dbReference type="AlphaFoldDB" id="A0A9Q1BGV0"/>
<organism evidence="1 2">
    <name type="scientific">Holothuria leucospilota</name>
    <name type="common">Black long sea cucumber</name>
    <name type="synonym">Mertensiothuria leucospilota</name>
    <dbReference type="NCBI Taxonomy" id="206669"/>
    <lineage>
        <taxon>Eukaryota</taxon>
        <taxon>Metazoa</taxon>
        <taxon>Echinodermata</taxon>
        <taxon>Eleutherozoa</taxon>
        <taxon>Echinozoa</taxon>
        <taxon>Holothuroidea</taxon>
        <taxon>Aspidochirotacea</taxon>
        <taxon>Aspidochirotida</taxon>
        <taxon>Holothuriidae</taxon>
        <taxon>Holothuria</taxon>
    </lineage>
</organism>
<evidence type="ECO:0000313" key="2">
    <source>
        <dbReference type="Proteomes" id="UP001152320"/>
    </source>
</evidence>
<name>A0A9Q1BGV0_HOLLE</name>
<accession>A0A9Q1BGV0</accession>
<dbReference type="EMBL" id="JAIZAY010000017">
    <property type="protein sequence ID" value="KAJ8026015.1"/>
    <property type="molecule type" value="Genomic_DNA"/>
</dbReference>
<proteinExistence type="predicted"/>
<comment type="caution">
    <text evidence="1">The sequence shown here is derived from an EMBL/GenBank/DDBJ whole genome shotgun (WGS) entry which is preliminary data.</text>
</comment>
<evidence type="ECO:0000313" key="1">
    <source>
        <dbReference type="EMBL" id="KAJ8026015.1"/>
    </source>
</evidence>
<protein>
    <submittedName>
        <fullName evidence="1">Uncharacterized protein</fullName>
    </submittedName>
</protein>
<sequence length="51" mass="6117">MGFAPFRHGGKVQNLWRKSTFLKSEKQKVLFSLQKYFQRVILRTTHHSLLK</sequence>